<dbReference type="Pfam" id="PF02720">
    <property type="entry name" value="DUF222"/>
    <property type="match status" value="1"/>
</dbReference>
<dbReference type="SMART" id="SM00507">
    <property type="entry name" value="HNHc"/>
    <property type="match status" value="1"/>
</dbReference>
<proteinExistence type="inferred from homology"/>
<feature type="compositionally biased region" description="Low complexity" evidence="2">
    <location>
        <begin position="465"/>
        <end position="479"/>
    </location>
</feature>
<dbReference type="Pfam" id="PF01844">
    <property type="entry name" value="HNH"/>
    <property type="match status" value="1"/>
</dbReference>
<comment type="caution">
    <text evidence="4">The sequence shown here is derived from an EMBL/GenBank/DDBJ whole genome shotgun (WGS) entry which is preliminary data.</text>
</comment>
<evidence type="ECO:0000313" key="5">
    <source>
        <dbReference type="Proteomes" id="UP001500843"/>
    </source>
</evidence>
<dbReference type="RefSeq" id="WP_253876420.1">
    <property type="nucleotide sequence ID" value="NZ_BAABHM010000024.1"/>
</dbReference>
<dbReference type="CDD" id="cd00085">
    <property type="entry name" value="HNHc"/>
    <property type="match status" value="1"/>
</dbReference>
<protein>
    <recommendedName>
        <fullName evidence="3">HNH nuclease domain-containing protein</fullName>
    </recommendedName>
</protein>
<dbReference type="InterPro" id="IPR002711">
    <property type="entry name" value="HNH"/>
</dbReference>
<dbReference type="EMBL" id="BAABHM010000024">
    <property type="protein sequence ID" value="GAA4716458.1"/>
    <property type="molecule type" value="Genomic_DNA"/>
</dbReference>
<name>A0ABP8XVN3_9MICO</name>
<accession>A0ABP8XVN3</accession>
<evidence type="ECO:0000313" key="4">
    <source>
        <dbReference type="EMBL" id="GAA4716458.1"/>
    </source>
</evidence>
<reference evidence="5" key="1">
    <citation type="journal article" date="2019" name="Int. J. Syst. Evol. Microbiol.">
        <title>The Global Catalogue of Microorganisms (GCM) 10K type strain sequencing project: providing services to taxonomists for standard genome sequencing and annotation.</title>
        <authorList>
            <consortium name="The Broad Institute Genomics Platform"/>
            <consortium name="The Broad Institute Genome Sequencing Center for Infectious Disease"/>
            <person name="Wu L."/>
            <person name="Ma J."/>
        </authorList>
    </citation>
    <scope>NUCLEOTIDE SEQUENCE [LARGE SCALE GENOMIC DNA]</scope>
    <source>
        <strain evidence="5">JCM 17975</strain>
    </source>
</reference>
<sequence>MFRENAAEGRSVGSMLPAASFADARSGVGASLALVTDTGADDVGGPSSTFVGDVSADRIAALHAWLLSGSGPADAASRVAVLRALEELAAGVVAVQSQVLVDLRDDEVRAAKEAAVASGGTAHDKRGRQIPVTAKSAARDAESNVAQQVGLALRVSPHRARSLLGVAKVWHTEMPRTLGALREGRLSQERATLLVKETACLTLADRQIIDAELCADPAVLEGVGTRRLGALINEHAGRLDPAALAKRAAKAVSDRCVTLRPAPDTMTYLTALLPVAEGVQAYAALKVAAETSRHTGSDERPIGQIMADTLVERVTGQVHAADVPVTVHLVVSDEALLAGGHEPAVVLDGTGAGHGAIPAEVARNLVANGLDLNAAWLRAVYTTSTGNLIGASSKQRFFTDGLADLLRVRDQGICRTSWCDAPIRHLDHVTPAAHGGDTTLANGQGLCAACNQAKETPGWSAATETDPGTGRHTVTTTTPSGQQYRSVAPEPPRPARPDQPALSAPRPGTRSGSATGPVTLSCRVRQPVRHHLRPVARAA</sequence>
<evidence type="ECO:0000259" key="3">
    <source>
        <dbReference type="SMART" id="SM00507"/>
    </source>
</evidence>
<dbReference type="InterPro" id="IPR003870">
    <property type="entry name" value="DUF222"/>
</dbReference>
<feature type="region of interest" description="Disordered" evidence="2">
    <location>
        <begin position="456"/>
        <end position="539"/>
    </location>
</feature>
<dbReference type="InterPro" id="IPR003615">
    <property type="entry name" value="HNH_nuc"/>
</dbReference>
<dbReference type="Proteomes" id="UP001500843">
    <property type="component" value="Unassembled WGS sequence"/>
</dbReference>
<dbReference type="Gene3D" id="1.10.30.50">
    <property type="match status" value="1"/>
</dbReference>
<gene>
    <name evidence="4" type="ORF">GCM10023198_44970</name>
</gene>
<evidence type="ECO:0000256" key="2">
    <source>
        <dbReference type="SAM" id="MobiDB-lite"/>
    </source>
</evidence>
<comment type="similarity">
    <text evidence="1">Belongs to the Rv1128c/1148c/1588c/1702c/1945/3466 family.</text>
</comment>
<evidence type="ECO:0000256" key="1">
    <source>
        <dbReference type="ARBA" id="ARBA00023450"/>
    </source>
</evidence>
<organism evidence="4 5">
    <name type="scientific">Promicromonospora umidemergens</name>
    <dbReference type="NCBI Taxonomy" id="629679"/>
    <lineage>
        <taxon>Bacteria</taxon>
        <taxon>Bacillati</taxon>
        <taxon>Actinomycetota</taxon>
        <taxon>Actinomycetes</taxon>
        <taxon>Micrococcales</taxon>
        <taxon>Promicromonosporaceae</taxon>
        <taxon>Promicromonospora</taxon>
    </lineage>
</organism>
<feature type="domain" description="HNH nuclease" evidence="3">
    <location>
        <begin position="401"/>
        <end position="452"/>
    </location>
</feature>
<feature type="compositionally biased region" description="Basic residues" evidence="2">
    <location>
        <begin position="526"/>
        <end position="539"/>
    </location>
</feature>
<keyword evidence="5" id="KW-1185">Reference proteome</keyword>